<dbReference type="Pfam" id="PF00768">
    <property type="entry name" value="Peptidase_S11"/>
    <property type="match status" value="1"/>
</dbReference>
<evidence type="ECO:0000256" key="1">
    <source>
        <dbReference type="ARBA" id="ARBA00007164"/>
    </source>
</evidence>
<dbReference type="InterPro" id="IPR001967">
    <property type="entry name" value="Peptidase_S11_N"/>
</dbReference>
<evidence type="ECO:0000256" key="5">
    <source>
        <dbReference type="ARBA" id="ARBA00022984"/>
    </source>
</evidence>
<evidence type="ECO:0000313" key="13">
    <source>
        <dbReference type="Proteomes" id="UP000221168"/>
    </source>
</evidence>
<feature type="active site" evidence="7">
    <location>
        <position position="128"/>
    </location>
</feature>
<dbReference type="Gene3D" id="3.30.70.1070">
    <property type="entry name" value="Sporulation related repeat"/>
    <property type="match status" value="1"/>
</dbReference>
<keyword evidence="13" id="KW-1185">Reference proteome</keyword>
<evidence type="ECO:0000256" key="7">
    <source>
        <dbReference type="PIRSR" id="PIRSR618044-1"/>
    </source>
</evidence>
<evidence type="ECO:0000313" key="12">
    <source>
        <dbReference type="EMBL" id="PHP65057.1"/>
    </source>
</evidence>
<accession>A0A2G1QHN5</accession>
<dbReference type="InterPro" id="IPR007730">
    <property type="entry name" value="SPOR-like_dom"/>
</dbReference>
<evidence type="ECO:0000256" key="9">
    <source>
        <dbReference type="RuleBase" id="RU004016"/>
    </source>
</evidence>
<gene>
    <name evidence="12" type="ORF">CSC94_21255</name>
</gene>
<dbReference type="Proteomes" id="UP000221168">
    <property type="component" value="Unassembled WGS sequence"/>
</dbReference>
<evidence type="ECO:0000256" key="8">
    <source>
        <dbReference type="PIRSR" id="PIRSR618044-2"/>
    </source>
</evidence>
<dbReference type="PRINTS" id="PR00725">
    <property type="entry name" value="DADACBPTASE1"/>
</dbReference>
<comment type="similarity">
    <text evidence="1 9">Belongs to the peptidase S11 family.</text>
</comment>
<dbReference type="AlphaFoldDB" id="A0A2G1QHN5"/>
<dbReference type="InterPro" id="IPR012338">
    <property type="entry name" value="Beta-lactam/transpept-like"/>
</dbReference>
<dbReference type="GO" id="GO:0006508">
    <property type="term" value="P:proteolysis"/>
    <property type="evidence" value="ECO:0007669"/>
    <property type="project" value="InterPro"/>
</dbReference>
<dbReference type="SUPFAM" id="SSF56601">
    <property type="entry name" value="beta-lactamase/transpeptidase-like"/>
    <property type="match status" value="1"/>
</dbReference>
<dbReference type="InterPro" id="IPR036680">
    <property type="entry name" value="SPOR-like_sf"/>
</dbReference>
<dbReference type="PROSITE" id="PS51724">
    <property type="entry name" value="SPOR"/>
    <property type="match status" value="1"/>
</dbReference>
<keyword evidence="2 10" id="KW-0732">Signal</keyword>
<keyword evidence="12" id="KW-0121">Carboxypeptidase</keyword>
<dbReference type="PANTHER" id="PTHR21581">
    <property type="entry name" value="D-ALANYL-D-ALANINE CARBOXYPEPTIDASE"/>
    <property type="match status" value="1"/>
</dbReference>
<feature type="binding site" evidence="8">
    <location>
        <position position="230"/>
    </location>
    <ligand>
        <name>substrate</name>
    </ligand>
</feature>
<feature type="chain" id="PRO_5013699593" evidence="10">
    <location>
        <begin position="34"/>
        <end position="427"/>
    </location>
</feature>
<evidence type="ECO:0000256" key="4">
    <source>
        <dbReference type="ARBA" id="ARBA00022960"/>
    </source>
</evidence>
<organism evidence="12 13">
    <name type="scientific">Zhengella mangrovi</name>
    <dbReference type="NCBI Taxonomy" id="1982044"/>
    <lineage>
        <taxon>Bacteria</taxon>
        <taxon>Pseudomonadati</taxon>
        <taxon>Pseudomonadota</taxon>
        <taxon>Alphaproteobacteria</taxon>
        <taxon>Hyphomicrobiales</taxon>
        <taxon>Notoacmeibacteraceae</taxon>
        <taxon>Zhengella</taxon>
    </lineage>
</organism>
<dbReference type="GO" id="GO:0009252">
    <property type="term" value="P:peptidoglycan biosynthetic process"/>
    <property type="evidence" value="ECO:0007669"/>
    <property type="project" value="UniProtKB-KW"/>
</dbReference>
<dbReference type="GO" id="GO:0008360">
    <property type="term" value="P:regulation of cell shape"/>
    <property type="evidence" value="ECO:0007669"/>
    <property type="project" value="UniProtKB-KW"/>
</dbReference>
<evidence type="ECO:0000256" key="6">
    <source>
        <dbReference type="ARBA" id="ARBA00023316"/>
    </source>
</evidence>
<dbReference type="GO" id="GO:0042834">
    <property type="term" value="F:peptidoglycan binding"/>
    <property type="evidence" value="ECO:0007669"/>
    <property type="project" value="InterPro"/>
</dbReference>
<feature type="active site" description="Proton acceptor" evidence="7">
    <location>
        <position position="71"/>
    </location>
</feature>
<evidence type="ECO:0000259" key="11">
    <source>
        <dbReference type="PROSITE" id="PS51724"/>
    </source>
</evidence>
<evidence type="ECO:0000256" key="10">
    <source>
        <dbReference type="SAM" id="SignalP"/>
    </source>
</evidence>
<evidence type="ECO:0000256" key="2">
    <source>
        <dbReference type="ARBA" id="ARBA00022729"/>
    </source>
</evidence>
<dbReference type="Pfam" id="PF05036">
    <property type="entry name" value="SPOR"/>
    <property type="match status" value="1"/>
</dbReference>
<keyword evidence="5" id="KW-0573">Peptidoglycan synthesis</keyword>
<keyword evidence="4" id="KW-0133">Cell shape</keyword>
<dbReference type="GO" id="GO:0009002">
    <property type="term" value="F:serine-type D-Ala-D-Ala carboxypeptidase activity"/>
    <property type="evidence" value="ECO:0007669"/>
    <property type="project" value="InterPro"/>
</dbReference>
<dbReference type="PANTHER" id="PTHR21581:SF6">
    <property type="entry name" value="TRAFFICKING PROTEIN PARTICLE COMPLEX SUBUNIT 12"/>
    <property type="match status" value="1"/>
</dbReference>
<feature type="domain" description="SPOR" evidence="11">
    <location>
        <begin position="343"/>
        <end position="427"/>
    </location>
</feature>
<reference evidence="12 13" key="1">
    <citation type="submission" date="2017-10" db="EMBL/GenBank/DDBJ databases">
        <title>Sedimentibacterium mangrovi gen. nov., sp. nov., a novel member of family Phyllobacteriacea isolated from mangrove sediment.</title>
        <authorList>
            <person name="Liao H."/>
            <person name="Tian Y."/>
        </authorList>
    </citation>
    <scope>NUCLEOTIDE SEQUENCE [LARGE SCALE GENOMIC DNA]</scope>
    <source>
        <strain evidence="12 13">X9-2-2</strain>
    </source>
</reference>
<keyword evidence="3" id="KW-0378">Hydrolase</keyword>
<dbReference type="GO" id="GO:0071555">
    <property type="term" value="P:cell wall organization"/>
    <property type="evidence" value="ECO:0007669"/>
    <property type="project" value="UniProtKB-KW"/>
</dbReference>
<name>A0A2G1QHN5_9HYPH</name>
<evidence type="ECO:0000256" key="3">
    <source>
        <dbReference type="ARBA" id="ARBA00022801"/>
    </source>
</evidence>
<comment type="caution">
    <text evidence="12">The sequence shown here is derived from an EMBL/GenBank/DDBJ whole genome shotgun (WGS) entry which is preliminary data.</text>
</comment>
<dbReference type="OrthoDB" id="9795979at2"/>
<keyword evidence="12" id="KW-0645">Protease</keyword>
<dbReference type="RefSeq" id="WP_099308395.1">
    <property type="nucleotide sequence ID" value="NZ_PDVP01000019.1"/>
</dbReference>
<dbReference type="EMBL" id="PDVP01000019">
    <property type="protein sequence ID" value="PHP65057.1"/>
    <property type="molecule type" value="Genomic_DNA"/>
</dbReference>
<protein>
    <submittedName>
        <fullName evidence="12">D-alanyl-D-alanine carboxypeptidase</fullName>
    </submittedName>
</protein>
<feature type="signal peptide" evidence="10">
    <location>
        <begin position="1"/>
        <end position="33"/>
    </location>
</feature>
<keyword evidence="6" id="KW-0961">Cell wall biogenesis/degradation</keyword>
<dbReference type="InterPro" id="IPR018044">
    <property type="entry name" value="Peptidase_S11"/>
</dbReference>
<sequence length="427" mass="45742">MLRAFFASVSSLARKSSLALVAGLAAASLLASAAPGHARSKYAGIVIDANTGKTLYESNADSLRYPASLTKMMTLYIVFEALKSGKITKSTRIPVSAYAAGRPPSKLGLRAGQTITVEAAILALVTKSANDVASALGEYFGGSEEGFGRIMTAKARSLGMSRSVFRNPHGLPNPRQVVTARDMARLGIALREHFPQYYDYFSTRVFTYGKRRYRNHNRLLGKVRGVDGIKTGYTRASGFNLVTSVRKGKRSIVAVVMGGRTGASRNAQMRKLIAAYLPKASTRDRGQLVAKSRSANIRVAAAQALPKTDVPVPSRNPVTVASTRKVVAASSTPLVDPVRTAAIPARDGWVVQVASLPSRDEAVEFLQSVKGRSGSVLASAEGFTTTFEKGGTLYYRARFGGFSGKDAAWKACSALKRRNINCYATEQ</sequence>
<proteinExistence type="inferred from homology"/>
<feature type="active site" description="Acyl-ester intermediate" evidence="7">
    <location>
        <position position="68"/>
    </location>
</feature>
<dbReference type="Gene3D" id="3.40.710.10">
    <property type="entry name" value="DD-peptidase/beta-lactamase superfamily"/>
    <property type="match status" value="1"/>
</dbReference>
<dbReference type="SUPFAM" id="SSF110997">
    <property type="entry name" value="Sporulation related repeat"/>
    <property type="match status" value="1"/>
</dbReference>